<evidence type="ECO:0000313" key="2">
    <source>
        <dbReference type="Proteomes" id="UP001519362"/>
    </source>
</evidence>
<sequence length="237" mass="25963">MCTVILRVPDRHGDAIRLLAVRDEDPARPWNPLGPWWQDLPGVTGVQDRRAGGAWLATHSGSGRLAVLLNRPGEPRLPAANILSRGSLPLEAVAGRDLPRVPHTRGFNLVSVADGAATLTTWDGETLSRTPIAPGTHMIAHDDLDDPRTARITAWLAEFRDAALGDGPDWFLPWTEVLARTTTTRPTDDRAIIRDNRPFGIPTLSTLACVADIRADRVDTRYAELRVPGAWDPLDFT</sequence>
<gene>
    <name evidence="1" type="ORF">JOF34_000917</name>
</gene>
<dbReference type="InterPro" id="IPR008551">
    <property type="entry name" value="TANGO2"/>
</dbReference>
<comment type="caution">
    <text evidence="1">The sequence shown here is derived from an EMBL/GenBank/DDBJ whole genome shotgun (WGS) entry which is preliminary data.</text>
</comment>
<organism evidence="1 2">
    <name type="scientific">Microbacterium amylolyticum</name>
    <dbReference type="NCBI Taxonomy" id="936337"/>
    <lineage>
        <taxon>Bacteria</taxon>
        <taxon>Bacillati</taxon>
        <taxon>Actinomycetota</taxon>
        <taxon>Actinomycetes</taxon>
        <taxon>Micrococcales</taxon>
        <taxon>Microbacteriaceae</taxon>
        <taxon>Microbacterium</taxon>
    </lineage>
</organism>
<dbReference type="Proteomes" id="UP001519362">
    <property type="component" value="Unassembled WGS sequence"/>
</dbReference>
<evidence type="ECO:0000313" key="1">
    <source>
        <dbReference type="EMBL" id="MBP2436331.1"/>
    </source>
</evidence>
<proteinExistence type="predicted"/>
<evidence type="ECO:0008006" key="3">
    <source>
        <dbReference type="Google" id="ProtNLM"/>
    </source>
</evidence>
<reference evidence="1 2" key="1">
    <citation type="submission" date="2021-03" db="EMBL/GenBank/DDBJ databases">
        <title>Sequencing the genomes of 1000 actinobacteria strains.</title>
        <authorList>
            <person name="Klenk H.-P."/>
        </authorList>
    </citation>
    <scope>NUCLEOTIDE SEQUENCE [LARGE SCALE GENOMIC DNA]</scope>
    <source>
        <strain evidence="1 2">DSM 24221</strain>
    </source>
</reference>
<name>A0ABS4ZGB9_9MICO</name>
<accession>A0ABS4ZGB9</accession>
<keyword evidence="2" id="KW-1185">Reference proteome</keyword>
<protein>
    <recommendedName>
        <fullName evidence="3">Transport and Golgi organisation 2</fullName>
    </recommendedName>
</protein>
<dbReference type="RefSeq" id="WP_165136664.1">
    <property type="nucleotide sequence ID" value="NZ_CP049253.1"/>
</dbReference>
<dbReference type="Pfam" id="PF05742">
    <property type="entry name" value="TANGO2"/>
    <property type="match status" value="1"/>
</dbReference>
<dbReference type="EMBL" id="JAGIOL010000001">
    <property type="protein sequence ID" value="MBP2436331.1"/>
    <property type="molecule type" value="Genomic_DNA"/>
</dbReference>